<dbReference type="PROSITE" id="PS51736">
    <property type="entry name" value="RECOMBINASES_3"/>
    <property type="match status" value="1"/>
</dbReference>
<dbReference type="Pfam" id="PF13408">
    <property type="entry name" value="Zn_ribbon_recom"/>
    <property type="match status" value="1"/>
</dbReference>
<dbReference type="PANTHER" id="PTHR30461">
    <property type="entry name" value="DNA-INVERTASE FROM LAMBDOID PROPHAGE"/>
    <property type="match status" value="1"/>
</dbReference>
<dbReference type="Pfam" id="PF00239">
    <property type="entry name" value="Resolvase"/>
    <property type="match status" value="1"/>
</dbReference>
<evidence type="ECO:0000313" key="4">
    <source>
        <dbReference type="Proteomes" id="UP000178869"/>
    </source>
</evidence>
<evidence type="ECO:0008006" key="5">
    <source>
        <dbReference type="Google" id="ProtNLM"/>
    </source>
</evidence>
<dbReference type="Pfam" id="PF07508">
    <property type="entry name" value="Recombinase"/>
    <property type="match status" value="1"/>
</dbReference>
<dbReference type="PROSITE" id="PS51737">
    <property type="entry name" value="RECOMBINASE_DNA_BIND"/>
    <property type="match status" value="1"/>
</dbReference>
<dbReference type="SMART" id="SM00857">
    <property type="entry name" value="Resolvase"/>
    <property type="match status" value="1"/>
</dbReference>
<feature type="domain" description="Resolvase/invertase-type recombinase catalytic" evidence="1">
    <location>
        <begin position="9"/>
        <end position="154"/>
    </location>
</feature>
<dbReference type="EMBL" id="MHSR01000011">
    <property type="protein sequence ID" value="OHA46886.1"/>
    <property type="molecule type" value="Genomic_DNA"/>
</dbReference>
<evidence type="ECO:0000313" key="3">
    <source>
        <dbReference type="EMBL" id="OHA46886.1"/>
    </source>
</evidence>
<name>A0A1G2PEX4_9BACT</name>
<dbReference type="AlphaFoldDB" id="A0A1G2PEX4"/>
<dbReference type="SUPFAM" id="SSF53041">
    <property type="entry name" value="Resolvase-like"/>
    <property type="match status" value="1"/>
</dbReference>
<dbReference type="PANTHER" id="PTHR30461:SF23">
    <property type="entry name" value="DNA RECOMBINASE-RELATED"/>
    <property type="match status" value="1"/>
</dbReference>
<dbReference type="GO" id="GO:0000150">
    <property type="term" value="F:DNA strand exchange activity"/>
    <property type="evidence" value="ECO:0007669"/>
    <property type="project" value="InterPro"/>
</dbReference>
<organism evidence="3 4">
    <name type="scientific">Candidatus Terrybacteria bacterium RIFCSPHIGHO2_01_FULL_43_35</name>
    <dbReference type="NCBI Taxonomy" id="1802361"/>
    <lineage>
        <taxon>Bacteria</taxon>
        <taxon>Candidatus Terryibacteriota</taxon>
    </lineage>
</organism>
<evidence type="ECO:0000259" key="1">
    <source>
        <dbReference type="PROSITE" id="PS51736"/>
    </source>
</evidence>
<protein>
    <recommendedName>
        <fullName evidence="5">Recombinase domain-containing protein</fullName>
    </recommendedName>
</protein>
<dbReference type="InterPro" id="IPR006119">
    <property type="entry name" value="Resolv_N"/>
</dbReference>
<accession>A0A1G2PEX4</accession>
<proteinExistence type="predicted"/>
<dbReference type="InterPro" id="IPR025827">
    <property type="entry name" value="Zn_ribbon_recom_dom"/>
</dbReference>
<gene>
    <name evidence="3" type="ORF">A2828_03110</name>
</gene>
<evidence type="ECO:0000259" key="2">
    <source>
        <dbReference type="PROSITE" id="PS51737"/>
    </source>
</evidence>
<dbReference type="InterPro" id="IPR036162">
    <property type="entry name" value="Resolvase-like_N_sf"/>
</dbReference>
<dbReference type="CDD" id="cd00338">
    <property type="entry name" value="Ser_Recombinase"/>
    <property type="match status" value="1"/>
</dbReference>
<dbReference type="Gene3D" id="3.40.50.1390">
    <property type="entry name" value="Resolvase, N-terminal catalytic domain"/>
    <property type="match status" value="1"/>
</dbReference>
<dbReference type="InterPro" id="IPR050639">
    <property type="entry name" value="SSR_resolvase"/>
</dbReference>
<dbReference type="InterPro" id="IPR011109">
    <property type="entry name" value="DNA_bind_recombinase_dom"/>
</dbReference>
<sequence>MKQDIVKIKYFLYCRKSTDEKDRQVLSLESQEEEALKRFKDLKITKLSPESVSAFKPYKRPIFNEMIERIKKGEAQGIVAWHPDRLCRNAIDAAQIVYLLDTGHIKDLKFVSYTFDNSPEGKMMLQIVMSQSKYSSDKLSTDVKRGMDKKAATGWRPGLAALGYLNSKTKLKGEQDLSSDPERFHLVKQLFQLMLTGNYTVPKLVEIANNKLSLTMPATRQRPQRKITMTKLYTMFTGTFYYGWYEWPKKSGNWQKGKHEAMITEEEYDRIQFLLGRKGKPRPKTHKFAFTGLMKCGSCGAMITAEEKYKKLATGNVQQYIYYHCTKRKNPDCPERSVELNNLSEQIDNILAKLTISDRFQKWAIEYLHEIRKEEAETQEVSLTAKQNSLIKITKDLDNLVLKFTSSENAEGQFITDLEYQTLKSRLLKEKSLLEEELHAQGKAINEWVELSEKTFNFARYARVWFANGDLDTKRAIFACLGSNLMLKDQKVLMELQKPLKFIFDGRDLVEQELEGFEPSKFVDTKRKTANFVAEFPLLSG</sequence>
<reference evidence="3 4" key="1">
    <citation type="journal article" date="2016" name="Nat. Commun.">
        <title>Thousands of microbial genomes shed light on interconnected biogeochemical processes in an aquifer system.</title>
        <authorList>
            <person name="Anantharaman K."/>
            <person name="Brown C.T."/>
            <person name="Hug L.A."/>
            <person name="Sharon I."/>
            <person name="Castelle C.J."/>
            <person name="Probst A.J."/>
            <person name="Thomas B.C."/>
            <person name="Singh A."/>
            <person name="Wilkins M.J."/>
            <person name="Karaoz U."/>
            <person name="Brodie E.L."/>
            <person name="Williams K.H."/>
            <person name="Hubbard S.S."/>
            <person name="Banfield J.F."/>
        </authorList>
    </citation>
    <scope>NUCLEOTIDE SEQUENCE [LARGE SCALE GENOMIC DNA]</scope>
</reference>
<dbReference type="Proteomes" id="UP000178869">
    <property type="component" value="Unassembled WGS sequence"/>
</dbReference>
<feature type="domain" description="Recombinase" evidence="2">
    <location>
        <begin position="161"/>
        <end position="281"/>
    </location>
</feature>
<comment type="caution">
    <text evidence="3">The sequence shown here is derived from an EMBL/GenBank/DDBJ whole genome shotgun (WGS) entry which is preliminary data.</text>
</comment>
<dbReference type="GO" id="GO:0003677">
    <property type="term" value="F:DNA binding"/>
    <property type="evidence" value="ECO:0007669"/>
    <property type="project" value="InterPro"/>
</dbReference>
<dbReference type="Gene3D" id="3.90.1750.20">
    <property type="entry name" value="Putative Large Serine Recombinase, Chain B, Domain 2"/>
    <property type="match status" value="1"/>
</dbReference>
<dbReference type="InterPro" id="IPR038109">
    <property type="entry name" value="DNA_bind_recomb_sf"/>
</dbReference>